<organism evidence="2 3">
    <name type="scientific">Parasphingopyxis marina</name>
    <dbReference type="NCBI Taxonomy" id="2761622"/>
    <lineage>
        <taxon>Bacteria</taxon>
        <taxon>Pseudomonadati</taxon>
        <taxon>Pseudomonadota</taxon>
        <taxon>Alphaproteobacteria</taxon>
        <taxon>Sphingomonadales</taxon>
        <taxon>Sphingomonadaceae</taxon>
        <taxon>Parasphingopyxis</taxon>
    </lineage>
</organism>
<keyword evidence="1" id="KW-1133">Transmembrane helix</keyword>
<accession>A0A842HY17</accession>
<evidence type="ECO:0000313" key="3">
    <source>
        <dbReference type="Proteomes" id="UP000564378"/>
    </source>
</evidence>
<dbReference type="RefSeq" id="WP_185799680.1">
    <property type="nucleotide sequence ID" value="NZ_JACJVJ010000001.1"/>
</dbReference>
<dbReference type="Proteomes" id="UP000564378">
    <property type="component" value="Unassembled WGS sequence"/>
</dbReference>
<reference evidence="2 3" key="1">
    <citation type="submission" date="2020-08" db="EMBL/GenBank/DDBJ databases">
        <title>Draft genome sequence of Parasphingopyxis sp. GrpM-11.</title>
        <authorList>
            <person name="Oh J."/>
            <person name="Roh D.-H."/>
        </authorList>
    </citation>
    <scope>NUCLEOTIDE SEQUENCE [LARGE SCALE GENOMIC DNA]</scope>
    <source>
        <strain evidence="2 3">GrpM-11</strain>
    </source>
</reference>
<protein>
    <submittedName>
        <fullName evidence="2">Uncharacterized protein</fullName>
    </submittedName>
</protein>
<evidence type="ECO:0000256" key="1">
    <source>
        <dbReference type="SAM" id="Phobius"/>
    </source>
</evidence>
<feature type="transmembrane region" description="Helical" evidence="1">
    <location>
        <begin position="94"/>
        <end position="111"/>
    </location>
</feature>
<dbReference type="AlphaFoldDB" id="A0A842HY17"/>
<proteinExistence type="predicted"/>
<comment type="caution">
    <text evidence="2">The sequence shown here is derived from an EMBL/GenBank/DDBJ whole genome shotgun (WGS) entry which is preliminary data.</text>
</comment>
<sequence>MEFSGRLTIDRPGLVDSLRAALPDKLARDGFLIAAAVPLRAKRNLGWFRRLRRELRRAGGRRDFSLRMASAVRFEFPFGPVGEISYSVSIPHHGRVLSLFVIAATLLAYWWDGVMPATLVLLLGSGALGIALHYAMRKSVIRYLGLLPSQYSDHRLSMG</sequence>
<feature type="transmembrane region" description="Helical" evidence="1">
    <location>
        <begin position="117"/>
        <end position="136"/>
    </location>
</feature>
<keyword evidence="1" id="KW-0812">Transmembrane</keyword>
<keyword evidence="1" id="KW-0472">Membrane</keyword>
<name>A0A842HY17_9SPHN</name>
<keyword evidence="3" id="KW-1185">Reference proteome</keyword>
<gene>
    <name evidence="2" type="ORF">H6P80_02050</name>
</gene>
<evidence type="ECO:0000313" key="2">
    <source>
        <dbReference type="EMBL" id="MBC2776394.1"/>
    </source>
</evidence>
<dbReference type="EMBL" id="JACJVJ010000001">
    <property type="protein sequence ID" value="MBC2776394.1"/>
    <property type="molecule type" value="Genomic_DNA"/>
</dbReference>